<dbReference type="AlphaFoldDB" id="A0A060HMN1"/>
<evidence type="ECO:0000256" key="1">
    <source>
        <dbReference type="ARBA" id="ARBA00022553"/>
    </source>
</evidence>
<feature type="domain" description="Response regulatory" evidence="2">
    <location>
        <begin position="12"/>
        <end position="130"/>
    </location>
</feature>
<accession>A0A060HMN1</accession>
<keyword evidence="1" id="KW-0597">Phosphoprotein</keyword>
<protein>
    <submittedName>
        <fullName evidence="3">Putative signal transduction response regulator, receiver domain</fullName>
    </submittedName>
</protein>
<dbReference type="InterPro" id="IPR001789">
    <property type="entry name" value="Sig_transdc_resp-reg_receiver"/>
</dbReference>
<dbReference type="RefSeq" id="WP_144239646.1">
    <property type="nucleotide sequence ID" value="NZ_CP007536.1"/>
</dbReference>
<dbReference type="HOGENOM" id="CLU_000445_69_17_2"/>
<dbReference type="GeneID" id="74947375"/>
<reference evidence="3 4" key="1">
    <citation type="journal article" date="2014" name="Int. J. Syst. Evol. Microbiol.">
        <title>Nitrososphaera viennensis gen. nov., sp. nov., an aerobic and mesophilic, ammonia-oxidizing archaeon from soil and a member of the archaeal phylum Thaumarchaeota.</title>
        <authorList>
            <person name="Stieglmeier M."/>
            <person name="Klingl A."/>
            <person name="Alves R.J."/>
            <person name="Rittmann S.K."/>
            <person name="Melcher M."/>
            <person name="Leisch N."/>
            <person name="Schleper C."/>
        </authorList>
    </citation>
    <scope>NUCLEOTIDE SEQUENCE [LARGE SCALE GENOMIC DNA]</scope>
    <source>
        <strain evidence="3">EN76</strain>
    </source>
</reference>
<evidence type="ECO:0000313" key="4">
    <source>
        <dbReference type="Proteomes" id="UP000027093"/>
    </source>
</evidence>
<name>A0A060HMN1_9ARCH</name>
<gene>
    <name evidence="3" type="ORF">NVIE_021330</name>
</gene>
<keyword evidence="4" id="KW-1185">Reference proteome</keyword>
<dbReference type="KEGG" id="nvn:NVIE_021330"/>
<dbReference type="PANTHER" id="PTHR44591:SF3">
    <property type="entry name" value="RESPONSE REGULATORY DOMAIN-CONTAINING PROTEIN"/>
    <property type="match status" value="1"/>
</dbReference>
<dbReference type="OrthoDB" id="9652at2157"/>
<organism evidence="3 4">
    <name type="scientific">Nitrososphaera viennensis EN76</name>
    <dbReference type="NCBI Taxonomy" id="926571"/>
    <lineage>
        <taxon>Archaea</taxon>
        <taxon>Nitrososphaerota</taxon>
        <taxon>Nitrososphaeria</taxon>
        <taxon>Nitrososphaerales</taxon>
        <taxon>Nitrososphaeraceae</taxon>
        <taxon>Nitrososphaera</taxon>
    </lineage>
</organism>
<dbReference type="STRING" id="926571.NVIE_021330"/>
<sequence>MAGGSINKKAKKILIVDDDANIVELTRLIMESAGYQCSVLTRGMECVSHLEENNNYDLVLLDVAMPSFCGIDVVNALKEKGIFEKQKIAFFTASSAGILEDSELTKLGVIGLLKKPFSKKNLLERIEVWTSD</sequence>
<dbReference type="GO" id="GO:0000160">
    <property type="term" value="P:phosphorelay signal transduction system"/>
    <property type="evidence" value="ECO:0007669"/>
    <property type="project" value="InterPro"/>
</dbReference>
<proteinExistence type="predicted"/>
<evidence type="ECO:0000313" key="3">
    <source>
        <dbReference type="EMBL" id="AIC16395.1"/>
    </source>
</evidence>
<evidence type="ECO:0000259" key="2">
    <source>
        <dbReference type="PROSITE" id="PS50110"/>
    </source>
</evidence>
<dbReference type="EMBL" id="CP007536">
    <property type="protein sequence ID" value="AIC16395.1"/>
    <property type="molecule type" value="Genomic_DNA"/>
</dbReference>
<dbReference type="InterPro" id="IPR011006">
    <property type="entry name" value="CheY-like_superfamily"/>
</dbReference>
<dbReference type="Gene3D" id="3.40.50.2300">
    <property type="match status" value="1"/>
</dbReference>
<dbReference type="SUPFAM" id="SSF52172">
    <property type="entry name" value="CheY-like"/>
    <property type="match status" value="1"/>
</dbReference>
<dbReference type="PANTHER" id="PTHR44591">
    <property type="entry name" value="STRESS RESPONSE REGULATOR PROTEIN 1"/>
    <property type="match status" value="1"/>
</dbReference>
<dbReference type="Proteomes" id="UP000027093">
    <property type="component" value="Chromosome"/>
</dbReference>
<dbReference type="SMART" id="SM00448">
    <property type="entry name" value="REC"/>
    <property type="match status" value="1"/>
</dbReference>
<dbReference type="PROSITE" id="PS50110">
    <property type="entry name" value="RESPONSE_REGULATORY"/>
    <property type="match status" value="1"/>
</dbReference>
<dbReference type="InterPro" id="IPR050595">
    <property type="entry name" value="Bact_response_regulator"/>
</dbReference>
<dbReference type="Pfam" id="PF00072">
    <property type="entry name" value="Response_reg"/>
    <property type="match status" value="1"/>
</dbReference>